<keyword evidence="3" id="KW-1185">Reference proteome</keyword>
<dbReference type="EMBL" id="JBAHYK010000076">
    <property type="protein sequence ID" value="KAL0578979.1"/>
    <property type="molecule type" value="Genomic_DNA"/>
</dbReference>
<keyword evidence="1" id="KW-1133">Transmembrane helix</keyword>
<comment type="caution">
    <text evidence="2">The sequence shown here is derived from an EMBL/GenBank/DDBJ whole genome shotgun (WGS) entry which is preliminary data.</text>
</comment>
<organism evidence="2 3">
    <name type="scientific">Marasmius crinis-equi</name>
    <dbReference type="NCBI Taxonomy" id="585013"/>
    <lineage>
        <taxon>Eukaryota</taxon>
        <taxon>Fungi</taxon>
        <taxon>Dikarya</taxon>
        <taxon>Basidiomycota</taxon>
        <taxon>Agaricomycotina</taxon>
        <taxon>Agaricomycetes</taxon>
        <taxon>Agaricomycetidae</taxon>
        <taxon>Agaricales</taxon>
        <taxon>Marasmiineae</taxon>
        <taxon>Marasmiaceae</taxon>
        <taxon>Marasmius</taxon>
    </lineage>
</organism>
<evidence type="ECO:0000256" key="1">
    <source>
        <dbReference type="SAM" id="Phobius"/>
    </source>
</evidence>
<feature type="transmembrane region" description="Helical" evidence="1">
    <location>
        <begin position="96"/>
        <end position="116"/>
    </location>
</feature>
<sequence length="380" mass="44118">MLERANVMATIKLVCRLTDILLMSKTKCLQRSSEDSDIYRNAHNLVLMSYNIILGCMRHSFRMYRLLANGLLTSMLYTDLRYFHFDRLNSTPETKVTFLSVQIVNEISTFLVYPVLLRRFIRSRRTISPNRTQIGKLRLSMLFIETSKSEARCALTLCVLLSKRLLKNAKKHVIKDVWDVDRLYTVDRSAAPQIGRKSIANNVRKYTRTKKVSTMCVLFNDGIVYFLLDGLSPLMRDEIRFFAYLLEDYLRRFAGNISHRISSASESIRGYAIQDLFFPVGLKMPILFVDFDSPDLPQETAARLLNQETLNEWIRTKYFCESQWLSSIFPKWQETGPFEIFVLAAFPRAQGIAWPYIAVVDFPLKEDLRFNFDISNASAP</sequence>
<protein>
    <submittedName>
        <fullName evidence="2">Uncharacterized protein</fullName>
    </submittedName>
</protein>
<reference evidence="2 3" key="1">
    <citation type="submission" date="2024-02" db="EMBL/GenBank/DDBJ databases">
        <title>A draft genome for the cacao thread blight pathogen Marasmius crinis-equi.</title>
        <authorList>
            <person name="Cohen S.P."/>
            <person name="Baruah I.K."/>
            <person name="Amoako-Attah I."/>
            <person name="Bukari Y."/>
            <person name="Meinhardt L.W."/>
            <person name="Bailey B.A."/>
        </authorList>
    </citation>
    <scope>NUCLEOTIDE SEQUENCE [LARGE SCALE GENOMIC DNA]</scope>
    <source>
        <strain evidence="2 3">GH-76</strain>
    </source>
</reference>
<evidence type="ECO:0000313" key="3">
    <source>
        <dbReference type="Proteomes" id="UP001465976"/>
    </source>
</evidence>
<keyword evidence="1" id="KW-0472">Membrane</keyword>
<dbReference type="Proteomes" id="UP001465976">
    <property type="component" value="Unassembled WGS sequence"/>
</dbReference>
<name>A0ABR3FU20_9AGAR</name>
<proteinExistence type="predicted"/>
<evidence type="ECO:0000313" key="2">
    <source>
        <dbReference type="EMBL" id="KAL0578979.1"/>
    </source>
</evidence>
<keyword evidence="1" id="KW-0812">Transmembrane</keyword>
<gene>
    <name evidence="2" type="ORF">V5O48_003019</name>
</gene>
<feature type="transmembrane region" description="Helical" evidence="1">
    <location>
        <begin position="66"/>
        <end position="84"/>
    </location>
</feature>
<accession>A0ABR3FU20</accession>